<dbReference type="CDD" id="cd00093">
    <property type="entry name" value="HTH_XRE"/>
    <property type="match status" value="1"/>
</dbReference>
<evidence type="ECO:0000313" key="3">
    <source>
        <dbReference type="EMBL" id="NUW33063.1"/>
    </source>
</evidence>
<dbReference type="Gene3D" id="3.40.50.300">
    <property type="entry name" value="P-loop containing nucleotide triphosphate hydrolases"/>
    <property type="match status" value="1"/>
</dbReference>
<dbReference type="Pfam" id="PF20703">
    <property type="entry name" value="nSTAND1"/>
    <property type="match status" value="1"/>
</dbReference>
<feature type="compositionally biased region" description="Basic residues" evidence="1">
    <location>
        <begin position="453"/>
        <end position="478"/>
    </location>
</feature>
<dbReference type="SUPFAM" id="SSF52540">
    <property type="entry name" value="P-loop containing nucleoside triphosphate hydrolases"/>
    <property type="match status" value="1"/>
</dbReference>
<accession>A0A7Y6M2V1</accession>
<evidence type="ECO:0000256" key="1">
    <source>
        <dbReference type="SAM" id="MobiDB-lite"/>
    </source>
</evidence>
<feature type="compositionally biased region" description="Basic residues" evidence="1">
    <location>
        <begin position="541"/>
        <end position="550"/>
    </location>
</feature>
<dbReference type="InterPro" id="IPR027417">
    <property type="entry name" value="P-loop_NTPase"/>
</dbReference>
<protein>
    <submittedName>
        <fullName evidence="3">Helix-turn-helix domain-containing protein</fullName>
    </submittedName>
</protein>
<organism evidence="3 4">
    <name type="scientific">Nonomuraea montanisoli</name>
    <dbReference type="NCBI Taxonomy" id="2741721"/>
    <lineage>
        <taxon>Bacteria</taxon>
        <taxon>Bacillati</taxon>
        <taxon>Actinomycetota</taxon>
        <taxon>Actinomycetes</taxon>
        <taxon>Streptosporangiales</taxon>
        <taxon>Streptosporangiaceae</taxon>
        <taxon>Nonomuraea</taxon>
    </lineage>
</organism>
<comment type="caution">
    <text evidence="3">The sequence shown here is derived from an EMBL/GenBank/DDBJ whole genome shotgun (WGS) entry which is preliminary data.</text>
</comment>
<dbReference type="InterPro" id="IPR049052">
    <property type="entry name" value="nSTAND1"/>
</dbReference>
<gene>
    <name evidence="3" type="ORF">HTZ77_16720</name>
</gene>
<dbReference type="EMBL" id="JABWGN010000006">
    <property type="protein sequence ID" value="NUW33063.1"/>
    <property type="molecule type" value="Genomic_DNA"/>
</dbReference>
<proteinExistence type="predicted"/>
<feature type="region of interest" description="Disordered" evidence="1">
    <location>
        <begin position="161"/>
        <end position="197"/>
    </location>
</feature>
<dbReference type="Pfam" id="PF13560">
    <property type="entry name" value="HTH_31"/>
    <property type="match status" value="1"/>
</dbReference>
<dbReference type="SMART" id="SM00530">
    <property type="entry name" value="HTH_XRE"/>
    <property type="match status" value="1"/>
</dbReference>
<reference evidence="3 4" key="1">
    <citation type="submission" date="2020-06" db="EMBL/GenBank/DDBJ databases">
        <title>Nonomuraea sp. SMC257, a novel actinomycete isolated from soil.</title>
        <authorList>
            <person name="Chanama M."/>
        </authorList>
    </citation>
    <scope>NUCLEOTIDE SEQUENCE [LARGE SCALE GENOMIC DNA]</scope>
    <source>
        <strain evidence="3 4">SMC257</strain>
    </source>
</reference>
<feature type="domain" description="HTH cro/C1-type" evidence="2">
    <location>
        <begin position="21"/>
        <end position="77"/>
    </location>
</feature>
<sequence>MPRPERPLDAGDSPLLRFAADLRALRRKAGDPTYRRLARLAHYSAATLSEAAAGRRLPTLAVTLAYVRACGGDEAEWEERWRRISEEPAGPAPGGDDGASPYVGLASFQAEDAARFFGRERVTGELLRRVAEQRIVMVFGASGAGKSSLLRAGLLAALRQPGRPSDATSAHAASAVREPGRPSGATSGDATSGDATSARAGDRLWRALLFTPGAHPLEECAIHLARLSGGTPGPLRDELAAEPRALHRLARQLLGDEPPGPELVVIVDQFEEVFTLCHDEAERARFVDLLLTAARAGGSRCRLVLGVRADFYAHCTSHPALLEALREAHLPLGPMTADELRQAVVQPAARAGHIVEGALASRIVADAAGQPGALPLVSHALLETWHRRRGTTLTLAGYEAAGGLSQAVARTAEDAYTALDPGAAGARPADPAAPDRARRGHPGHQAPHPPPPARRRPRHGRRPGAPRPRPPGHPRPRQRRDQPRGPHPVLAPPARLADRGPRGPACPSPARRGDRGVGGARPRPGIPLPRDGPRPGPRVGRPPRRRADRT</sequence>
<feature type="region of interest" description="Disordered" evidence="1">
    <location>
        <begin position="420"/>
        <end position="550"/>
    </location>
</feature>
<evidence type="ECO:0000259" key="2">
    <source>
        <dbReference type="SMART" id="SM00530"/>
    </source>
</evidence>
<dbReference type="Proteomes" id="UP000586042">
    <property type="component" value="Unassembled WGS sequence"/>
</dbReference>
<keyword evidence="4" id="KW-1185">Reference proteome</keyword>
<name>A0A7Y6M2V1_9ACTN</name>
<feature type="compositionally biased region" description="Low complexity" evidence="1">
    <location>
        <begin position="420"/>
        <end position="434"/>
    </location>
</feature>
<evidence type="ECO:0000313" key="4">
    <source>
        <dbReference type="Proteomes" id="UP000586042"/>
    </source>
</evidence>
<feature type="compositionally biased region" description="Polar residues" evidence="1">
    <location>
        <begin position="184"/>
        <end position="195"/>
    </location>
</feature>
<dbReference type="InterPro" id="IPR001387">
    <property type="entry name" value="Cro/C1-type_HTH"/>
</dbReference>
<dbReference type="AlphaFoldDB" id="A0A7Y6M2V1"/>